<name>A0A5Y9DJ96_LISMN</name>
<accession>A0A5Y9DJ96</accession>
<dbReference type="RefSeq" id="WP_149040298.1">
    <property type="nucleotide sequence ID" value="NZ_VTIO01000001.1"/>
</dbReference>
<dbReference type="EMBL" id="AAKCDQ010000001">
    <property type="protein sequence ID" value="ECQ6721963.1"/>
    <property type="molecule type" value="Genomic_DNA"/>
</dbReference>
<proteinExistence type="predicted"/>
<sequence length="104" mass="12193">MKTKNSQNAYNEETARQYISNDKPIINVSSEVEIQYKWIDGKRTDEITGYKLYFSQEGVNPFAVKFEKKPPLPPFLSEVKLDKLEAIEIRSNVYFRSEEVRVVK</sequence>
<evidence type="ECO:0000313" key="1">
    <source>
        <dbReference type="EMBL" id="ECQ6721963.1"/>
    </source>
</evidence>
<evidence type="ECO:0008006" key="2">
    <source>
        <dbReference type="Google" id="ProtNLM"/>
    </source>
</evidence>
<comment type="caution">
    <text evidence="1">The sequence shown here is derived from an EMBL/GenBank/DDBJ whole genome shotgun (WGS) entry which is preliminary data.</text>
</comment>
<protein>
    <recommendedName>
        <fullName evidence="2">SuB0782 undefined product 764400:764714 forward MW:11955</fullName>
    </recommendedName>
</protein>
<reference evidence="1" key="1">
    <citation type="submission" date="2019-08" db="EMBL/GenBank/DDBJ databases">
        <authorList>
            <consortium name="GenomeTrakr network: Whole genome sequencing for foodborne pathogen traceback"/>
        </authorList>
    </citation>
    <scope>NUCLEOTIDE SEQUENCE</scope>
    <source>
        <strain evidence="1">AG19-0288</strain>
    </source>
</reference>
<gene>
    <name evidence="1" type="ORF">FZ622_03420</name>
</gene>
<dbReference type="AlphaFoldDB" id="A0A5Y9DJ96"/>
<organism evidence="1">
    <name type="scientific">Listeria monocytogenes</name>
    <dbReference type="NCBI Taxonomy" id="1639"/>
    <lineage>
        <taxon>Bacteria</taxon>
        <taxon>Bacillati</taxon>
        <taxon>Bacillota</taxon>
        <taxon>Bacilli</taxon>
        <taxon>Bacillales</taxon>
        <taxon>Listeriaceae</taxon>
        <taxon>Listeria</taxon>
    </lineage>
</organism>